<organism evidence="2 3">
    <name type="scientific">Ophiocordyceps polyrhachis-furcata BCC 54312</name>
    <dbReference type="NCBI Taxonomy" id="1330021"/>
    <lineage>
        <taxon>Eukaryota</taxon>
        <taxon>Fungi</taxon>
        <taxon>Dikarya</taxon>
        <taxon>Ascomycota</taxon>
        <taxon>Pezizomycotina</taxon>
        <taxon>Sordariomycetes</taxon>
        <taxon>Hypocreomycetidae</taxon>
        <taxon>Hypocreales</taxon>
        <taxon>Ophiocordycipitaceae</taxon>
        <taxon>Ophiocordyceps</taxon>
    </lineage>
</organism>
<feature type="region of interest" description="Disordered" evidence="1">
    <location>
        <begin position="38"/>
        <end position="78"/>
    </location>
</feature>
<evidence type="ECO:0000313" key="2">
    <source>
        <dbReference type="EMBL" id="RCI11509.1"/>
    </source>
</evidence>
<gene>
    <name evidence="2" type="ORF">L249_7275</name>
</gene>
<dbReference type="AlphaFoldDB" id="A0A367LAR5"/>
<dbReference type="EMBL" id="LKCN02000010">
    <property type="protein sequence ID" value="RCI11509.1"/>
    <property type="molecule type" value="Genomic_DNA"/>
</dbReference>
<reference evidence="2 3" key="1">
    <citation type="journal article" date="2015" name="BMC Genomics">
        <title>Insights from the genome of Ophiocordyceps polyrhachis-furcata to pathogenicity and host specificity in insect fungi.</title>
        <authorList>
            <person name="Wichadakul D."/>
            <person name="Kobmoo N."/>
            <person name="Ingsriswang S."/>
            <person name="Tangphatsornruang S."/>
            <person name="Chantasingh D."/>
            <person name="Luangsa-ard J.J."/>
            <person name="Eurwilaichitr L."/>
        </authorList>
    </citation>
    <scope>NUCLEOTIDE SEQUENCE [LARGE SCALE GENOMIC DNA]</scope>
    <source>
        <strain evidence="2 3">BCC 54312</strain>
    </source>
</reference>
<dbReference type="Proteomes" id="UP000253664">
    <property type="component" value="Unassembled WGS sequence"/>
</dbReference>
<dbReference type="OrthoDB" id="4927815at2759"/>
<protein>
    <submittedName>
        <fullName evidence="2">Uncharacterized protein</fullName>
    </submittedName>
</protein>
<comment type="caution">
    <text evidence="2">The sequence shown here is derived from an EMBL/GenBank/DDBJ whole genome shotgun (WGS) entry which is preliminary data.</text>
</comment>
<name>A0A367LAR5_9HYPO</name>
<feature type="region of interest" description="Disordered" evidence="1">
    <location>
        <begin position="150"/>
        <end position="170"/>
    </location>
</feature>
<sequence length="201" mass="20961">MAAMPTTADDDEALPSSCLSASAQTRILIWRSEVASSFHPPHLPPSSASTSSGPSSTSTLGATTTTTTTTTTITSSLLLPRPSRSRRFWRRIVRRLSLSRPGSSVPAHDAGAATVAAFAAAETAAAGGPLAGGPPTEHDGVLRTAMYRSVPPLADPSDDEQPFDVPGSESDCSILKQKQERLGRAARLLQQQQNAVGPFAI</sequence>
<keyword evidence="3" id="KW-1185">Reference proteome</keyword>
<accession>A0A367LAR5</accession>
<evidence type="ECO:0000313" key="3">
    <source>
        <dbReference type="Proteomes" id="UP000253664"/>
    </source>
</evidence>
<proteinExistence type="predicted"/>
<evidence type="ECO:0000256" key="1">
    <source>
        <dbReference type="SAM" id="MobiDB-lite"/>
    </source>
</evidence>